<dbReference type="EMBL" id="FSRM01000001">
    <property type="protein sequence ID" value="SIN99836.1"/>
    <property type="molecule type" value="Genomic_DNA"/>
</dbReference>
<keyword evidence="6" id="KW-0029">Amino-acid transport</keyword>
<keyword evidence="5 9" id="KW-0812">Transmembrane</keyword>
<dbReference type="InterPro" id="IPR035906">
    <property type="entry name" value="MetI-like_sf"/>
</dbReference>
<dbReference type="GO" id="GO:0022857">
    <property type="term" value="F:transmembrane transporter activity"/>
    <property type="evidence" value="ECO:0007669"/>
    <property type="project" value="InterPro"/>
</dbReference>
<dbReference type="InterPro" id="IPR043429">
    <property type="entry name" value="ArtM/GltK/GlnP/TcyL/YhdX-like"/>
</dbReference>
<evidence type="ECO:0000313" key="12">
    <source>
        <dbReference type="Proteomes" id="UP000184693"/>
    </source>
</evidence>
<evidence type="ECO:0000259" key="10">
    <source>
        <dbReference type="PROSITE" id="PS50928"/>
    </source>
</evidence>
<evidence type="ECO:0000256" key="6">
    <source>
        <dbReference type="ARBA" id="ARBA00022970"/>
    </source>
</evidence>
<dbReference type="OrthoDB" id="6534575at2"/>
<proteinExistence type="inferred from homology"/>
<feature type="transmembrane region" description="Helical" evidence="9">
    <location>
        <begin position="188"/>
        <end position="205"/>
    </location>
</feature>
<keyword evidence="8 9" id="KW-0472">Membrane</keyword>
<dbReference type="AlphaFoldDB" id="A0A1N6FWV0"/>
<evidence type="ECO:0000256" key="8">
    <source>
        <dbReference type="ARBA" id="ARBA00023136"/>
    </source>
</evidence>
<evidence type="ECO:0000256" key="1">
    <source>
        <dbReference type="ARBA" id="ARBA00004429"/>
    </source>
</evidence>
<organism evidence="11 12">
    <name type="scientific">Paraburkholderia phenazinium</name>
    <dbReference type="NCBI Taxonomy" id="60549"/>
    <lineage>
        <taxon>Bacteria</taxon>
        <taxon>Pseudomonadati</taxon>
        <taxon>Pseudomonadota</taxon>
        <taxon>Betaproteobacteria</taxon>
        <taxon>Burkholderiales</taxon>
        <taxon>Burkholderiaceae</taxon>
        <taxon>Paraburkholderia</taxon>
    </lineage>
</organism>
<keyword evidence="3 9" id="KW-0813">Transport</keyword>
<gene>
    <name evidence="11" type="ORF">SAMN05444168_1937</name>
</gene>
<keyword evidence="7 9" id="KW-1133">Transmembrane helix</keyword>
<dbReference type="InterPro" id="IPR010065">
    <property type="entry name" value="AA_ABC_transptr_permease_3TM"/>
</dbReference>
<dbReference type="SUPFAM" id="SSF161098">
    <property type="entry name" value="MetI-like"/>
    <property type="match status" value="1"/>
</dbReference>
<evidence type="ECO:0000256" key="5">
    <source>
        <dbReference type="ARBA" id="ARBA00022692"/>
    </source>
</evidence>
<feature type="transmembrane region" description="Helical" evidence="9">
    <location>
        <begin position="211"/>
        <end position="229"/>
    </location>
</feature>
<feature type="domain" description="ABC transmembrane type-1" evidence="10">
    <location>
        <begin position="36"/>
        <end position="229"/>
    </location>
</feature>
<dbReference type="PANTHER" id="PTHR30614:SF0">
    <property type="entry name" value="L-CYSTINE TRANSPORT SYSTEM PERMEASE PROTEIN TCYL"/>
    <property type="match status" value="1"/>
</dbReference>
<keyword evidence="4" id="KW-1003">Cell membrane</keyword>
<protein>
    <submittedName>
        <fullName evidence="11">Amino acid ABC transporter membrane protein 1, PAAT family</fullName>
    </submittedName>
</protein>
<dbReference type="GO" id="GO:0043190">
    <property type="term" value="C:ATP-binding cassette (ABC) transporter complex"/>
    <property type="evidence" value="ECO:0007669"/>
    <property type="project" value="InterPro"/>
</dbReference>
<dbReference type="CDD" id="cd06261">
    <property type="entry name" value="TM_PBP2"/>
    <property type="match status" value="1"/>
</dbReference>
<dbReference type="PROSITE" id="PS50928">
    <property type="entry name" value="ABC_TM1"/>
    <property type="match status" value="1"/>
</dbReference>
<dbReference type="GO" id="GO:0006865">
    <property type="term" value="P:amino acid transport"/>
    <property type="evidence" value="ECO:0007669"/>
    <property type="project" value="UniProtKB-KW"/>
</dbReference>
<evidence type="ECO:0000256" key="4">
    <source>
        <dbReference type="ARBA" id="ARBA00022475"/>
    </source>
</evidence>
<evidence type="ECO:0000256" key="3">
    <source>
        <dbReference type="ARBA" id="ARBA00022448"/>
    </source>
</evidence>
<name>A0A1N6FWV0_9BURK</name>
<reference evidence="11 12" key="1">
    <citation type="submission" date="2016-11" db="EMBL/GenBank/DDBJ databases">
        <authorList>
            <person name="Jaros S."/>
            <person name="Januszkiewicz K."/>
            <person name="Wedrychowicz H."/>
        </authorList>
    </citation>
    <scope>NUCLEOTIDE SEQUENCE [LARGE SCALE GENOMIC DNA]</scope>
    <source>
        <strain evidence="11 12">GAS86</strain>
    </source>
</reference>
<dbReference type="Gene3D" id="1.10.3720.10">
    <property type="entry name" value="MetI-like"/>
    <property type="match status" value="1"/>
</dbReference>
<dbReference type="InterPro" id="IPR000515">
    <property type="entry name" value="MetI-like"/>
</dbReference>
<accession>A0A1N6FWV0</accession>
<comment type="subcellular location">
    <subcellularLocation>
        <location evidence="1">Cell inner membrane</location>
        <topology evidence="1">Multi-pass membrane protein</topology>
    </subcellularLocation>
    <subcellularLocation>
        <location evidence="9">Cell membrane</location>
        <topology evidence="9">Multi-pass membrane protein</topology>
    </subcellularLocation>
</comment>
<dbReference type="RefSeq" id="WP_074264056.1">
    <property type="nucleotide sequence ID" value="NZ_FSRM01000001.1"/>
</dbReference>
<evidence type="ECO:0000313" key="11">
    <source>
        <dbReference type="EMBL" id="SIN99836.1"/>
    </source>
</evidence>
<dbReference type="NCBIfam" id="TIGR01726">
    <property type="entry name" value="HEQRo_perm_3TM"/>
    <property type="match status" value="1"/>
</dbReference>
<evidence type="ECO:0000256" key="9">
    <source>
        <dbReference type="RuleBase" id="RU363032"/>
    </source>
</evidence>
<evidence type="ECO:0000256" key="2">
    <source>
        <dbReference type="ARBA" id="ARBA00010072"/>
    </source>
</evidence>
<comment type="similarity">
    <text evidence="2">Belongs to the binding-protein-dependent transport system permease family. HisMQ subfamily.</text>
</comment>
<dbReference type="Pfam" id="PF00528">
    <property type="entry name" value="BPD_transp_1"/>
    <property type="match status" value="1"/>
</dbReference>
<dbReference type="Proteomes" id="UP000184693">
    <property type="component" value="Unassembled WGS sequence"/>
</dbReference>
<evidence type="ECO:0000256" key="7">
    <source>
        <dbReference type="ARBA" id="ARBA00022989"/>
    </source>
</evidence>
<dbReference type="PANTHER" id="PTHR30614">
    <property type="entry name" value="MEMBRANE COMPONENT OF AMINO ACID ABC TRANSPORTER"/>
    <property type="match status" value="1"/>
</dbReference>
<sequence length="247" mass="27108">MSQGLPEQAVAALNKFGLDYSFLLAADERASFLHGMLVTLELSLVTAFFSLIAGVLLAAMLISPRAALARPARIFVEVTRNTPTLVQLFCAFLVLNMLLSQALRELGGNPLTPFIWSVIVIALHKGAFHAEALRAGIEAVPRATLEAAQSLGYSRRQRLWNVQLPLAVRFALPALVNNMVDLVKMTTIASAIAVGDVTYASIMIWTQRDNVLELMILILLFFGALTHVVNRAGRWLETRLRMPGYGH</sequence>
<feature type="transmembrane region" description="Helical" evidence="9">
    <location>
        <begin position="42"/>
        <end position="63"/>
    </location>
</feature>